<keyword evidence="2 7" id="KW-0812">Transmembrane</keyword>
<dbReference type="InterPro" id="IPR003439">
    <property type="entry name" value="ABC_transporter-like_ATP-bd"/>
</dbReference>
<dbReference type="Gene3D" id="3.40.50.300">
    <property type="entry name" value="P-loop containing nucleotide triphosphate hydrolases"/>
    <property type="match status" value="1"/>
</dbReference>
<keyword evidence="3" id="KW-0547">Nucleotide-binding</keyword>
<feature type="transmembrane region" description="Helical" evidence="7">
    <location>
        <begin position="252"/>
        <end position="271"/>
    </location>
</feature>
<sequence>MKEWKGKSKLKIFTRLWIFLKPYWFWFIARITSTIGKAVIDMLVAYVVLLLVNSAVKGDVHQLWQSIYFMVGLVGVGTIVYFIETYSSGRFSSQVVRDMREKLVTRIEQLPIAFFENHHSGELISKMSNDVNILEDFLGGGFFNIIFHSIRFTGSFIFALLISWRLVFFCMVVVPVTIFLSNIISRPLENYYETLYKDLGKVNSIVQDSIGGIYLIKSYNLKEVLYDKYKVQVDNNLTNALKIEKRMAINSSLSVVVQLIPFALCFLYGGYFVVTNKLSLAEFMAFATMLSNIVQSASTIPSLISNYRGNIGIMKHLFEILDYNMERTSGDEYAIDKSVAAIEFEEVTFAYKGERKILNNLSFIVENGKTTALVGTSGCGKTTILKLICGFYEAEGSIKLYGKNLKDWNLAAVRENISLVSQDPYLFPGNIAENIGYGRLGADIEEIIIASKAANAHEFIMELPEGYNTVLGERGITLSGGQKQRISIARAILKNAKILLLDEPTSALDISSEFKVQKALQGLMQGRTVFIISHRLSTIKDADKILLLDEGCIKESGSHEELIRESDLYRKLNTAQITVLSSMGIHLENMGV</sequence>
<dbReference type="InterPro" id="IPR017871">
    <property type="entry name" value="ABC_transporter-like_CS"/>
</dbReference>
<comment type="subcellular location">
    <subcellularLocation>
        <location evidence="1">Cell membrane</location>
        <topology evidence="1">Multi-pass membrane protein</topology>
    </subcellularLocation>
</comment>
<feature type="transmembrane region" description="Helical" evidence="7">
    <location>
        <begin position="12"/>
        <end position="29"/>
    </location>
</feature>
<dbReference type="AlphaFoldDB" id="A0A1M6MVZ2"/>
<dbReference type="EMBL" id="FRAD01000008">
    <property type="protein sequence ID" value="SHJ87675.1"/>
    <property type="molecule type" value="Genomic_DNA"/>
</dbReference>
<dbReference type="InterPro" id="IPR039421">
    <property type="entry name" value="Type_1_exporter"/>
</dbReference>
<dbReference type="Proteomes" id="UP000183952">
    <property type="component" value="Unassembled WGS sequence"/>
</dbReference>
<dbReference type="InterPro" id="IPR027417">
    <property type="entry name" value="P-loop_NTPase"/>
</dbReference>
<dbReference type="SUPFAM" id="SSF52540">
    <property type="entry name" value="P-loop containing nucleoside triphosphate hydrolases"/>
    <property type="match status" value="1"/>
</dbReference>
<dbReference type="SMART" id="SM00382">
    <property type="entry name" value="AAA"/>
    <property type="match status" value="1"/>
</dbReference>
<evidence type="ECO:0000256" key="5">
    <source>
        <dbReference type="ARBA" id="ARBA00022989"/>
    </source>
</evidence>
<evidence type="ECO:0000256" key="4">
    <source>
        <dbReference type="ARBA" id="ARBA00022840"/>
    </source>
</evidence>
<dbReference type="PANTHER" id="PTHR43394:SF1">
    <property type="entry name" value="ATP-BINDING CASSETTE SUB-FAMILY B MEMBER 10, MITOCHONDRIAL"/>
    <property type="match status" value="1"/>
</dbReference>
<reference evidence="10 11" key="1">
    <citation type="submission" date="2016-11" db="EMBL/GenBank/DDBJ databases">
        <authorList>
            <person name="Jaros S."/>
            <person name="Januszkiewicz K."/>
            <person name="Wedrychowicz H."/>
        </authorList>
    </citation>
    <scope>NUCLEOTIDE SEQUENCE [LARGE SCALE GENOMIC DNA]</scope>
    <source>
        <strain evidence="10 11">DSM 3090</strain>
    </source>
</reference>
<dbReference type="FunFam" id="3.40.50.300:FF:000218">
    <property type="entry name" value="Multidrug ABC transporter ATP-binding protein"/>
    <property type="match status" value="1"/>
</dbReference>
<evidence type="ECO:0000313" key="10">
    <source>
        <dbReference type="EMBL" id="SHJ87675.1"/>
    </source>
</evidence>
<feature type="domain" description="ABC transmembrane type-1" evidence="9">
    <location>
        <begin position="31"/>
        <end position="309"/>
    </location>
</feature>
<dbReference type="SUPFAM" id="SSF90123">
    <property type="entry name" value="ABC transporter transmembrane region"/>
    <property type="match status" value="1"/>
</dbReference>
<evidence type="ECO:0000313" key="11">
    <source>
        <dbReference type="Proteomes" id="UP000183952"/>
    </source>
</evidence>
<protein>
    <submittedName>
        <fullName evidence="10">ATP-binding cassette, subfamily B, MsbA</fullName>
    </submittedName>
</protein>
<organism evidence="10 11">
    <name type="scientific">Hathewaya proteolytica DSM 3090</name>
    <dbReference type="NCBI Taxonomy" id="1121331"/>
    <lineage>
        <taxon>Bacteria</taxon>
        <taxon>Bacillati</taxon>
        <taxon>Bacillota</taxon>
        <taxon>Clostridia</taxon>
        <taxon>Eubacteriales</taxon>
        <taxon>Clostridiaceae</taxon>
        <taxon>Hathewaya</taxon>
    </lineage>
</organism>
<dbReference type="STRING" id="1121331.SAMN02745248_01199"/>
<gene>
    <name evidence="10" type="ORF">SAMN02745248_01199</name>
</gene>
<evidence type="ECO:0000256" key="2">
    <source>
        <dbReference type="ARBA" id="ARBA00022692"/>
    </source>
</evidence>
<evidence type="ECO:0000256" key="3">
    <source>
        <dbReference type="ARBA" id="ARBA00022741"/>
    </source>
</evidence>
<evidence type="ECO:0000259" key="8">
    <source>
        <dbReference type="PROSITE" id="PS50893"/>
    </source>
</evidence>
<name>A0A1M6MVZ2_9CLOT</name>
<dbReference type="Gene3D" id="1.20.1560.10">
    <property type="entry name" value="ABC transporter type 1, transmembrane domain"/>
    <property type="match status" value="1"/>
</dbReference>
<dbReference type="PROSITE" id="PS50893">
    <property type="entry name" value="ABC_TRANSPORTER_2"/>
    <property type="match status" value="1"/>
</dbReference>
<dbReference type="PROSITE" id="PS00211">
    <property type="entry name" value="ABC_TRANSPORTER_1"/>
    <property type="match status" value="1"/>
</dbReference>
<evidence type="ECO:0000256" key="6">
    <source>
        <dbReference type="ARBA" id="ARBA00023136"/>
    </source>
</evidence>
<dbReference type="InterPro" id="IPR036640">
    <property type="entry name" value="ABC1_TM_sf"/>
</dbReference>
<feature type="domain" description="ABC transporter" evidence="8">
    <location>
        <begin position="342"/>
        <end position="575"/>
    </location>
</feature>
<proteinExistence type="predicted"/>
<dbReference type="InterPro" id="IPR003593">
    <property type="entry name" value="AAA+_ATPase"/>
</dbReference>
<dbReference type="Pfam" id="PF00664">
    <property type="entry name" value="ABC_membrane"/>
    <property type="match status" value="1"/>
</dbReference>
<keyword evidence="5 7" id="KW-1133">Transmembrane helix</keyword>
<keyword evidence="4 10" id="KW-0067">ATP-binding</keyword>
<keyword evidence="6 7" id="KW-0472">Membrane</keyword>
<dbReference type="PANTHER" id="PTHR43394">
    <property type="entry name" value="ATP-DEPENDENT PERMEASE MDL1, MITOCHONDRIAL"/>
    <property type="match status" value="1"/>
</dbReference>
<dbReference type="InterPro" id="IPR011527">
    <property type="entry name" value="ABC1_TM_dom"/>
</dbReference>
<feature type="transmembrane region" description="Helical" evidence="7">
    <location>
        <begin position="35"/>
        <end position="56"/>
    </location>
</feature>
<evidence type="ECO:0000256" key="1">
    <source>
        <dbReference type="ARBA" id="ARBA00004651"/>
    </source>
</evidence>
<keyword evidence="11" id="KW-1185">Reference proteome</keyword>
<dbReference type="RefSeq" id="WP_072903211.1">
    <property type="nucleotide sequence ID" value="NZ_FRAD01000008.1"/>
</dbReference>
<feature type="transmembrane region" description="Helical" evidence="7">
    <location>
        <begin position="156"/>
        <end position="180"/>
    </location>
</feature>
<dbReference type="Pfam" id="PF00005">
    <property type="entry name" value="ABC_tran"/>
    <property type="match status" value="1"/>
</dbReference>
<accession>A0A1M6MVZ2</accession>
<evidence type="ECO:0000256" key="7">
    <source>
        <dbReference type="SAM" id="Phobius"/>
    </source>
</evidence>
<dbReference type="CDD" id="cd07346">
    <property type="entry name" value="ABC_6TM_exporters"/>
    <property type="match status" value="1"/>
</dbReference>
<dbReference type="PROSITE" id="PS50929">
    <property type="entry name" value="ABC_TM1F"/>
    <property type="match status" value="1"/>
</dbReference>
<dbReference type="GO" id="GO:0005886">
    <property type="term" value="C:plasma membrane"/>
    <property type="evidence" value="ECO:0007669"/>
    <property type="project" value="UniProtKB-SubCell"/>
</dbReference>
<dbReference type="GO" id="GO:0015421">
    <property type="term" value="F:ABC-type oligopeptide transporter activity"/>
    <property type="evidence" value="ECO:0007669"/>
    <property type="project" value="TreeGrafter"/>
</dbReference>
<evidence type="ECO:0000259" key="9">
    <source>
        <dbReference type="PROSITE" id="PS50929"/>
    </source>
</evidence>
<dbReference type="GO" id="GO:0005524">
    <property type="term" value="F:ATP binding"/>
    <property type="evidence" value="ECO:0007669"/>
    <property type="project" value="UniProtKB-KW"/>
</dbReference>
<feature type="transmembrane region" description="Helical" evidence="7">
    <location>
        <begin position="63"/>
        <end position="83"/>
    </location>
</feature>
<dbReference type="GO" id="GO:0016887">
    <property type="term" value="F:ATP hydrolysis activity"/>
    <property type="evidence" value="ECO:0007669"/>
    <property type="project" value="InterPro"/>
</dbReference>